<evidence type="ECO:0000256" key="1">
    <source>
        <dbReference type="SAM" id="MobiDB-lite"/>
    </source>
</evidence>
<dbReference type="OrthoDB" id="264795at2759"/>
<evidence type="ECO:0000313" key="2">
    <source>
        <dbReference type="EMBL" id="CAI4213951.1"/>
    </source>
</evidence>
<accession>A0A9P1H0Y8</accession>
<dbReference type="AlphaFoldDB" id="A0A9P1H0Y8"/>
<feature type="region of interest" description="Disordered" evidence="1">
    <location>
        <begin position="33"/>
        <end position="125"/>
    </location>
</feature>
<sequence>RHPDANRFSLWRRCVRLGVEAITICVESVWRPAHGPGKWKRRTPKSLFHDIGSGSCPQPNPFGSVSTAATTTTTTAPPVKNPFQQASSQTTAPSIFGAKATTGFGALSQPQANRSPSPFSVPSNQ</sequence>
<evidence type="ECO:0000313" key="3">
    <source>
        <dbReference type="Proteomes" id="UP000838763"/>
    </source>
</evidence>
<feature type="compositionally biased region" description="Polar residues" evidence="1">
    <location>
        <begin position="82"/>
        <end position="93"/>
    </location>
</feature>
<feature type="compositionally biased region" description="Polar residues" evidence="1">
    <location>
        <begin position="55"/>
        <end position="66"/>
    </location>
</feature>
<feature type="non-terminal residue" evidence="2">
    <location>
        <position position="125"/>
    </location>
</feature>
<comment type="caution">
    <text evidence="2">The sequence shown here is derived from an EMBL/GenBank/DDBJ whole genome shotgun (WGS) entry which is preliminary data.</text>
</comment>
<dbReference type="Proteomes" id="UP000838763">
    <property type="component" value="Unassembled WGS sequence"/>
</dbReference>
<proteinExistence type="predicted"/>
<organism evidence="2 3">
    <name type="scientific">Parascedosporium putredinis</name>
    <dbReference type="NCBI Taxonomy" id="1442378"/>
    <lineage>
        <taxon>Eukaryota</taxon>
        <taxon>Fungi</taxon>
        <taxon>Dikarya</taxon>
        <taxon>Ascomycota</taxon>
        <taxon>Pezizomycotina</taxon>
        <taxon>Sordariomycetes</taxon>
        <taxon>Hypocreomycetidae</taxon>
        <taxon>Microascales</taxon>
        <taxon>Microascaceae</taxon>
        <taxon>Parascedosporium</taxon>
    </lineage>
</organism>
<reference evidence="2" key="1">
    <citation type="submission" date="2022-11" db="EMBL/GenBank/DDBJ databases">
        <authorList>
            <person name="Scott C."/>
            <person name="Bruce N."/>
        </authorList>
    </citation>
    <scope>NUCLEOTIDE SEQUENCE</scope>
</reference>
<feature type="non-terminal residue" evidence="2">
    <location>
        <position position="1"/>
    </location>
</feature>
<feature type="compositionally biased region" description="Low complexity" evidence="1">
    <location>
        <begin position="67"/>
        <end position="76"/>
    </location>
</feature>
<name>A0A9P1H0Y8_9PEZI</name>
<feature type="compositionally biased region" description="Polar residues" evidence="1">
    <location>
        <begin position="108"/>
        <end position="125"/>
    </location>
</feature>
<protein>
    <submittedName>
        <fullName evidence="2">Uncharacterized protein</fullName>
    </submittedName>
</protein>
<dbReference type="EMBL" id="CALLCH030000009">
    <property type="protein sequence ID" value="CAI4213951.1"/>
    <property type="molecule type" value="Genomic_DNA"/>
</dbReference>
<gene>
    <name evidence="2" type="ORF">PPNO1_LOCUS3693</name>
</gene>
<keyword evidence="3" id="KW-1185">Reference proteome</keyword>